<organism evidence="1 2">
    <name type="scientific">Lysobacter auxotrophicus</name>
    <dbReference type="NCBI Taxonomy" id="2992573"/>
    <lineage>
        <taxon>Bacteria</taxon>
        <taxon>Pseudomonadati</taxon>
        <taxon>Pseudomonadota</taxon>
        <taxon>Gammaproteobacteria</taxon>
        <taxon>Lysobacterales</taxon>
        <taxon>Lysobacteraceae</taxon>
        <taxon>Lysobacter</taxon>
    </lineage>
</organism>
<sequence length="115" mass="12737">MTDANAFGFGDTVRIKEGPETAQAKIAGLEGTVYGFTTPSLTGVETVGPLSEDFALNVHVDSLNQGYWLDPGNIELVERPEAMEFSIAGKTIRVTQKDGEYNEAVILQRPWWKFW</sequence>
<reference evidence="1 2" key="1">
    <citation type="journal article" date="2023" name="Int. J. Syst. Evol. Microbiol.">
        <title>Physiological and genomic analyses of cobalamin (vitamin B12)-auxotrophy of Lysobacter auxotrophicus sp. nov., a methionine-auxotrophic chitinolytic bacterium isolated from chitin-treated soil.</title>
        <authorList>
            <person name="Saito A."/>
            <person name="Dohra H."/>
            <person name="Hamada M."/>
            <person name="Moriuchi R."/>
            <person name="Kotsuchibashi Y."/>
            <person name="Mori K."/>
        </authorList>
    </citation>
    <scope>NUCLEOTIDE SEQUENCE [LARGE SCALE GENOMIC DNA]</scope>
    <source>
        <strain evidence="1 2">5-21a</strain>
    </source>
</reference>
<accession>A0ABN6UK85</accession>
<dbReference type="EMBL" id="AP027041">
    <property type="protein sequence ID" value="BDU16664.1"/>
    <property type="molecule type" value="Genomic_DNA"/>
</dbReference>
<keyword evidence="2" id="KW-1185">Reference proteome</keyword>
<evidence type="ECO:0000313" key="1">
    <source>
        <dbReference type="EMBL" id="BDU16664.1"/>
    </source>
</evidence>
<evidence type="ECO:0000313" key="2">
    <source>
        <dbReference type="Proteomes" id="UP001317822"/>
    </source>
</evidence>
<name>A0ABN6UK85_9GAMM</name>
<gene>
    <name evidence="1" type="ORF">LA521A_18650</name>
</gene>
<proteinExistence type="predicted"/>
<dbReference type="Proteomes" id="UP001317822">
    <property type="component" value="Chromosome"/>
</dbReference>
<protein>
    <recommendedName>
        <fullName evidence="3">DUF5666 domain-containing protein</fullName>
    </recommendedName>
</protein>
<dbReference type="RefSeq" id="WP_281778655.1">
    <property type="nucleotide sequence ID" value="NZ_AP027041.1"/>
</dbReference>
<evidence type="ECO:0008006" key="3">
    <source>
        <dbReference type="Google" id="ProtNLM"/>
    </source>
</evidence>